<dbReference type="InterPro" id="IPR036286">
    <property type="entry name" value="LexA/Signal_pep-like_sf"/>
</dbReference>
<evidence type="ECO:0000313" key="10">
    <source>
        <dbReference type="EMBL" id="MDQ0149491.1"/>
    </source>
</evidence>
<dbReference type="Proteomes" id="UP001228504">
    <property type="component" value="Unassembled WGS sequence"/>
</dbReference>
<dbReference type="Pfam" id="PF10502">
    <property type="entry name" value="Peptidase_S26"/>
    <property type="match status" value="1"/>
</dbReference>
<dbReference type="PRINTS" id="PR00727">
    <property type="entry name" value="LEADERPTASE"/>
</dbReference>
<evidence type="ECO:0000259" key="9">
    <source>
        <dbReference type="Pfam" id="PF10502"/>
    </source>
</evidence>
<dbReference type="CDD" id="cd06530">
    <property type="entry name" value="S26_SPase_I"/>
    <property type="match status" value="1"/>
</dbReference>
<comment type="subcellular location">
    <subcellularLocation>
        <location evidence="2">Cell membrane</location>
        <topology evidence="2">Single-pass type II membrane protein</topology>
    </subcellularLocation>
    <subcellularLocation>
        <location evidence="8">Membrane</location>
        <topology evidence="8">Single-pass type II membrane protein</topology>
    </subcellularLocation>
</comment>
<evidence type="ECO:0000256" key="5">
    <source>
        <dbReference type="ARBA" id="ARBA00022670"/>
    </source>
</evidence>
<dbReference type="InterPro" id="IPR019533">
    <property type="entry name" value="Peptidase_S26"/>
</dbReference>
<comment type="similarity">
    <text evidence="3 8">Belongs to the peptidase S26 family.</text>
</comment>
<reference evidence="10 11" key="1">
    <citation type="submission" date="2023-07" db="EMBL/GenBank/DDBJ databases">
        <title>Genomic Encyclopedia of Type Strains, Phase IV (KMG-IV): sequencing the most valuable type-strain genomes for metagenomic binning, comparative biology and taxonomic classification.</title>
        <authorList>
            <person name="Goeker M."/>
        </authorList>
    </citation>
    <scope>NUCLEOTIDE SEQUENCE [LARGE SCALE GENOMIC DNA]</scope>
    <source>
        <strain evidence="10 11">DSM 20694</strain>
    </source>
</reference>
<dbReference type="InterPro" id="IPR000223">
    <property type="entry name" value="Pept_S26A_signal_pept_1"/>
</dbReference>
<comment type="catalytic activity">
    <reaction evidence="1 7">
        <text>Cleavage of hydrophobic, N-terminal signal or leader sequences from secreted and periplasmic proteins.</text>
        <dbReference type="EC" id="3.4.21.89"/>
    </reaction>
</comment>
<dbReference type="PROSITE" id="PS00761">
    <property type="entry name" value="SPASE_I_3"/>
    <property type="match status" value="1"/>
</dbReference>
<dbReference type="InterPro" id="IPR019758">
    <property type="entry name" value="Pept_S26A_signal_pept_1_CS"/>
</dbReference>
<protein>
    <recommendedName>
        <fullName evidence="4 7">Signal peptidase I</fullName>
        <ecNumber evidence="4 7">3.4.21.89</ecNumber>
    </recommendedName>
</protein>
<dbReference type="EMBL" id="JAUSUF010000003">
    <property type="protein sequence ID" value="MDQ0149491.1"/>
    <property type="molecule type" value="Genomic_DNA"/>
</dbReference>
<keyword evidence="7" id="KW-0812">Transmembrane</keyword>
<dbReference type="EC" id="3.4.21.89" evidence="4 7"/>
<organism evidence="10 11">
    <name type="scientific">Eubacterium multiforme</name>
    <dbReference type="NCBI Taxonomy" id="83339"/>
    <lineage>
        <taxon>Bacteria</taxon>
        <taxon>Bacillati</taxon>
        <taxon>Bacillota</taxon>
        <taxon>Clostridia</taxon>
        <taxon>Eubacteriales</taxon>
        <taxon>Eubacteriaceae</taxon>
        <taxon>Eubacterium</taxon>
    </lineage>
</organism>
<dbReference type="PROSITE" id="PS00501">
    <property type="entry name" value="SPASE_I_1"/>
    <property type="match status" value="1"/>
</dbReference>
<keyword evidence="7" id="KW-1133">Transmembrane helix</keyword>
<dbReference type="InterPro" id="IPR019756">
    <property type="entry name" value="Pept_S26A_signal_pept_1_Ser-AS"/>
</dbReference>
<evidence type="ECO:0000256" key="8">
    <source>
        <dbReference type="RuleBase" id="RU362042"/>
    </source>
</evidence>
<dbReference type="PROSITE" id="PS00760">
    <property type="entry name" value="SPASE_I_2"/>
    <property type="match status" value="1"/>
</dbReference>
<keyword evidence="7" id="KW-0472">Membrane</keyword>
<dbReference type="Gene3D" id="2.10.109.10">
    <property type="entry name" value="Umud Fragment, subunit A"/>
    <property type="match status" value="1"/>
</dbReference>
<name>A0ABT9UT68_9FIRM</name>
<feature type="transmembrane region" description="Helical" evidence="7">
    <location>
        <begin position="47"/>
        <end position="66"/>
    </location>
</feature>
<keyword evidence="11" id="KW-1185">Reference proteome</keyword>
<evidence type="ECO:0000313" key="11">
    <source>
        <dbReference type="Proteomes" id="UP001228504"/>
    </source>
</evidence>
<comment type="caution">
    <text evidence="10">The sequence shown here is derived from an EMBL/GenBank/DDBJ whole genome shotgun (WGS) entry which is preliminary data.</text>
</comment>
<keyword evidence="5 7" id="KW-0645">Protease</keyword>
<evidence type="ECO:0000256" key="6">
    <source>
        <dbReference type="ARBA" id="ARBA00022801"/>
    </source>
</evidence>
<accession>A0ABT9UT68</accession>
<gene>
    <name evidence="10" type="ORF">J2S18_001421</name>
</gene>
<dbReference type="PANTHER" id="PTHR43390">
    <property type="entry name" value="SIGNAL PEPTIDASE I"/>
    <property type="match status" value="1"/>
</dbReference>
<evidence type="ECO:0000256" key="7">
    <source>
        <dbReference type="RuleBase" id="RU003993"/>
    </source>
</evidence>
<proteinExistence type="inferred from homology"/>
<evidence type="ECO:0000256" key="1">
    <source>
        <dbReference type="ARBA" id="ARBA00000677"/>
    </source>
</evidence>
<dbReference type="GO" id="GO:0009003">
    <property type="term" value="F:signal peptidase activity"/>
    <property type="evidence" value="ECO:0007669"/>
    <property type="project" value="UniProtKB-EC"/>
</dbReference>
<evidence type="ECO:0000256" key="2">
    <source>
        <dbReference type="ARBA" id="ARBA00004401"/>
    </source>
</evidence>
<evidence type="ECO:0000256" key="4">
    <source>
        <dbReference type="ARBA" id="ARBA00013208"/>
    </source>
</evidence>
<dbReference type="NCBIfam" id="TIGR02227">
    <property type="entry name" value="sigpep_I_bact"/>
    <property type="match status" value="1"/>
</dbReference>
<keyword evidence="6 7" id="KW-0378">Hydrolase</keyword>
<dbReference type="SUPFAM" id="SSF51306">
    <property type="entry name" value="LexA/Signal peptidase"/>
    <property type="match status" value="1"/>
</dbReference>
<dbReference type="PANTHER" id="PTHR43390:SF1">
    <property type="entry name" value="CHLOROPLAST PROCESSING PEPTIDASE"/>
    <property type="match status" value="1"/>
</dbReference>
<sequence>MTESNNKPLNRKKTDENDIKITDYTMKRSDREKRKVKAKKQNFFNDWIVPVFIAVVIAILINKFLIYKVYIPSSSMEPTLNVGDRLLVTRVYNPEKLHRGDIVVFDSDELNETVIKRLIGLPGDTIKIDGTSVYVNGKKLDEPYVKYPMDSYGIYKVPEGKYFFLGDNRANSNDSRFWKNPYISGDKIRGKAQVRIYPFNNIGFLN</sequence>
<feature type="domain" description="Peptidase S26" evidence="9">
    <location>
        <begin position="46"/>
        <end position="196"/>
    </location>
</feature>
<dbReference type="InterPro" id="IPR019757">
    <property type="entry name" value="Pept_S26A_signal_pept_1_Lys-AS"/>
</dbReference>
<evidence type="ECO:0000256" key="3">
    <source>
        <dbReference type="ARBA" id="ARBA00009370"/>
    </source>
</evidence>